<reference evidence="2 3" key="1">
    <citation type="submission" date="2021-06" db="EMBL/GenBank/DDBJ databases">
        <title>Caerostris extrusa draft genome.</title>
        <authorList>
            <person name="Kono N."/>
            <person name="Arakawa K."/>
        </authorList>
    </citation>
    <scope>NUCLEOTIDE SEQUENCE [LARGE SCALE GENOMIC DNA]</scope>
</reference>
<comment type="caution">
    <text evidence="2">The sequence shown here is derived from an EMBL/GenBank/DDBJ whole genome shotgun (WGS) entry which is preliminary data.</text>
</comment>
<keyword evidence="3" id="KW-1185">Reference proteome</keyword>
<evidence type="ECO:0000313" key="3">
    <source>
        <dbReference type="Proteomes" id="UP001054945"/>
    </source>
</evidence>
<evidence type="ECO:0000256" key="1">
    <source>
        <dbReference type="SAM" id="MobiDB-lite"/>
    </source>
</evidence>
<dbReference type="EMBL" id="BPLR01013198">
    <property type="protein sequence ID" value="GIY59368.1"/>
    <property type="molecule type" value="Genomic_DNA"/>
</dbReference>
<proteinExistence type="predicted"/>
<feature type="compositionally biased region" description="Pro residues" evidence="1">
    <location>
        <begin position="140"/>
        <end position="151"/>
    </location>
</feature>
<dbReference type="AlphaFoldDB" id="A0AAV4UNJ2"/>
<dbReference type="Proteomes" id="UP001054945">
    <property type="component" value="Unassembled WGS sequence"/>
</dbReference>
<accession>A0AAV4UNJ2</accession>
<name>A0AAV4UNJ2_CAEEX</name>
<sequence>MNPDICAGMWGNTFNIVGCLKIGALLVYMDYPYPHSVFSLWLNNGVFWRGFTFRSGADGLGGRPGGGTDGLAEDRGAHGVGGDSIGGKSAFNNSQPTEVSLSPSKPEVPAEGTPVSSKADLPSMESPPTPWAPLSSASPSVPPPGRPPTPSAPDLKVARRLPHFRLLSRELLLDILDSLANEKSESNLCQDMSSISLCADGV</sequence>
<gene>
    <name evidence="2" type="ORF">CEXT_405881</name>
</gene>
<feature type="compositionally biased region" description="Polar residues" evidence="1">
    <location>
        <begin position="90"/>
        <end position="103"/>
    </location>
</feature>
<evidence type="ECO:0000313" key="2">
    <source>
        <dbReference type="EMBL" id="GIY59368.1"/>
    </source>
</evidence>
<feature type="compositionally biased region" description="Gly residues" evidence="1">
    <location>
        <begin position="58"/>
        <end position="69"/>
    </location>
</feature>
<organism evidence="2 3">
    <name type="scientific">Caerostris extrusa</name>
    <name type="common">Bark spider</name>
    <name type="synonym">Caerostris bankana</name>
    <dbReference type="NCBI Taxonomy" id="172846"/>
    <lineage>
        <taxon>Eukaryota</taxon>
        <taxon>Metazoa</taxon>
        <taxon>Ecdysozoa</taxon>
        <taxon>Arthropoda</taxon>
        <taxon>Chelicerata</taxon>
        <taxon>Arachnida</taxon>
        <taxon>Araneae</taxon>
        <taxon>Araneomorphae</taxon>
        <taxon>Entelegynae</taxon>
        <taxon>Araneoidea</taxon>
        <taxon>Araneidae</taxon>
        <taxon>Caerostris</taxon>
    </lineage>
</organism>
<protein>
    <submittedName>
        <fullName evidence="2">Uncharacterized protein</fullName>
    </submittedName>
</protein>
<feature type="region of interest" description="Disordered" evidence="1">
    <location>
        <begin position="58"/>
        <end position="156"/>
    </location>
</feature>